<dbReference type="InterPro" id="IPR000675">
    <property type="entry name" value="Cutinase/axe"/>
</dbReference>
<dbReference type="VEuPathDB" id="FungiDB:F4678DRAFT_49502"/>
<dbReference type="AlphaFoldDB" id="A0A9W8NJ78"/>
<evidence type="ECO:0000313" key="3">
    <source>
        <dbReference type="EMBL" id="KAJ3578133.1"/>
    </source>
</evidence>
<dbReference type="SMART" id="SM01110">
    <property type="entry name" value="Cutinase"/>
    <property type="match status" value="1"/>
</dbReference>
<keyword evidence="2" id="KW-1015">Disulfide bond</keyword>
<evidence type="ECO:0000256" key="1">
    <source>
        <dbReference type="ARBA" id="ARBA00022801"/>
    </source>
</evidence>
<keyword evidence="4" id="KW-1185">Reference proteome</keyword>
<dbReference type="Pfam" id="PF01083">
    <property type="entry name" value="Cutinase"/>
    <property type="match status" value="1"/>
</dbReference>
<evidence type="ECO:0000256" key="2">
    <source>
        <dbReference type="ARBA" id="ARBA00023157"/>
    </source>
</evidence>
<reference evidence="3" key="1">
    <citation type="submission" date="2022-07" db="EMBL/GenBank/DDBJ databases">
        <title>Genome Sequence of Xylaria arbuscula.</title>
        <authorList>
            <person name="Buettner E."/>
        </authorList>
    </citation>
    <scope>NUCLEOTIDE SEQUENCE</scope>
    <source>
        <strain evidence="3">VT107</strain>
    </source>
</reference>
<dbReference type="PANTHER" id="PTHR33630">
    <property type="entry name" value="CUTINASE RV1984C-RELATED-RELATED"/>
    <property type="match status" value="1"/>
</dbReference>
<sequence length="247" mass="25700">MLMVTMVKGGLHLGRRESCSDLHILGARETTAPPGFGTAGMVIRLIQRAYPSASAEPILYPSAGGSMYSASVAAGIRAVAAQANSYSQQCPNTTLVVVGYSQGAQIIDDAFCGGPDGFSLNTTRESVSVGVSRMTAAIVLMGSPRNVPGRLGNFGNATAGGFAARPLGYRCPAFEGIIRSYCDEADLYCAKGNSSATHQSYGRVYGQDALDFVTQKLSGKLASDAARTGSNIMLIAMVSITVILILL</sequence>
<dbReference type="EMBL" id="JANPWZ010000255">
    <property type="protein sequence ID" value="KAJ3578133.1"/>
    <property type="molecule type" value="Genomic_DNA"/>
</dbReference>
<gene>
    <name evidence="3" type="ORF">NPX13_g2439</name>
</gene>
<evidence type="ECO:0008006" key="5">
    <source>
        <dbReference type="Google" id="ProtNLM"/>
    </source>
</evidence>
<accession>A0A9W8NJ78</accession>
<dbReference type="Proteomes" id="UP001148614">
    <property type="component" value="Unassembled WGS sequence"/>
</dbReference>
<keyword evidence="1" id="KW-0378">Hydrolase</keyword>
<name>A0A9W8NJ78_9PEZI</name>
<dbReference type="SUPFAM" id="SSF53474">
    <property type="entry name" value="alpha/beta-Hydrolases"/>
    <property type="match status" value="1"/>
</dbReference>
<organism evidence="3 4">
    <name type="scientific">Xylaria arbuscula</name>
    <dbReference type="NCBI Taxonomy" id="114810"/>
    <lineage>
        <taxon>Eukaryota</taxon>
        <taxon>Fungi</taxon>
        <taxon>Dikarya</taxon>
        <taxon>Ascomycota</taxon>
        <taxon>Pezizomycotina</taxon>
        <taxon>Sordariomycetes</taxon>
        <taxon>Xylariomycetidae</taxon>
        <taxon>Xylariales</taxon>
        <taxon>Xylariaceae</taxon>
        <taxon>Xylaria</taxon>
    </lineage>
</organism>
<evidence type="ECO:0000313" key="4">
    <source>
        <dbReference type="Proteomes" id="UP001148614"/>
    </source>
</evidence>
<comment type="caution">
    <text evidence="3">The sequence shown here is derived from an EMBL/GenBank/DDBJ whole genome shotgun (WGS) entry which is preliminary data.</text>
</comment>
<protein>
    <recommendedName>
        <fullName evidence="5">Cutinase</fullName>
    </recommendedName>
</protein>
<dbReference type="PANTHER" id="PTHR33630:SF13">
    <property type="entry name" value="ACETYLXYLAN ESTERASE"/>
    <property type="match status" value="1"/>
</dbReference>
<dbReference type="InterPro" id="IPR029058">
    <property type="entry name" value="AB_hydrolase_fold"/>
</dbReference>
<proteinExistence type="predicted"/>
<dbReference type="GO" id="GO:0052689">
    <property type="term" value="F:carboxylic ester hydrolase activity"/>
    <property type="evidence" value="ECO:0007669"/>
    <property type="project" value="UniProtKB-ARBA"/>
</dbReference>
<dbReference type="Gene3D" id="3.40.50.1820">
    <property type="entry name" value="alpha/beta hydrolase"/>
    <property type="match status" value="1"/>
</dbReference>